<dbReference type="GO" id="GO:0003824">
    <property type="term" value="F:catalytic activity"/>
    <property type="evidence" value="ECO:0007669"/>
    <property type="project" value="InterPro"/>
</dbReference>
<dbReference type="PANTHER" id="PTHR11895">
    <property type="entry name" value="TRANSAMIDASE"/>
    <property type="match status" value="1"/>
</dbReference>
<keyword evidence="4" id="KW-1185">Reference proteome</keyword>
<dbReference type="AlphaFoldDB" id="A0A2T0QMG1"/>
<evidence type="ECO:0000259" key="2">
    <source>
        <dbReference type="Pfam" id="PF01425"/>
    </source>
</evidence>
<dbReference type="SUPFAM" id="SSF75304">
    <property type="entry name" value="Amidase signature (AS) enzymes"/>
    <property type="match status" value="1"/>
</dbReference>
<evidence type="ECO:0000313" key="3">
    <source>
        <dbReference type="EMBL" id="PRY05679.1"/>
    </source>
</evidence>
<evidence type="ECO:0000256" key="1">
    <source>
        <dbReference type="SAM" id="MobiDB-lite"/>
    </source>
</evidence>
<protein>
    <submittedName>
        <fullName evidence="3">Amidase</fullName>
    </submittedName>
</protein>
<dbReference type="Proteomes" id="UP000238083">
    <property type="component" value="Unassembled WGS sequence"/>
</dbReference>
<dbReference type="InterPro" id="IPR023631">
    <property type="entry name" value="Amidase_dom"/>
</dbReference>
<name>A0A2T0QMG1_9ACTN</name>
<proteinExistence type="predicted"/>
<reference evidence="3 4" key="1">
    <citation type="submission" date="2018-03" db="EMBL/GenBank/DDBJ databases">
        <title>Genomic Encyclopedia of Archaeal and Bacterial Type Strains, Phase II (KMG-II): from individual species to whole genera.</title>
        <authorList>
            <person name="Goeker M."/>
        </authorList>
    </citation>
    <scope>NUCLEOTIDE SEQUENCE [LARGE SCALE GENOMIC DNA]</scope>
    <source>
        <strain evidence="3 4">DSM 19711</strain>
    </source>
</reference>
<dbReference type="NCBIfam" id="NF005565">
    <property type="entry name" value="PRK07235.1"/>
    <property type="match status" value="1"/>
</dbReference>
<feature type="domain" description="Amidase" evidence="2">
    <location>
        <begin position="86"/>
        <end position="497"/>
    </location>
</feature>
<dbReference type="InterPro" id="IPR036928">
    <property type="entry name" value="AS_sf"/>
</dbReference>
<dbReference type="Pfam" id="PF01425">
    <property type="entry name" value="Amidase"/>
    <property type="match status" value="1"/>
</dbReference>
<gene>
    <name evidence="3" type="ORF">CLV37_1382</name>
</gene>
<organism evidence="3 4">
    <name type="scientific">Kineococcus rhizosphaerae</name>
    <dbReference type="NCBI Taxonomy" id="559628"/>
    <lineage>
        <taxon>Bacteria</taxon>
        <taxon>Bacillati</taxon>
        <taxon>Actinomycetota</taxon>
        <taxon>Actinomycetes</taxon>
        <taxon>Kineosporiales</taxon>
        <taxon>Kineosporiaceae</taxon>
        <taxon>Kineococcus</taxon>
    </lineage>
</organism>
<comment type="caution">
    <text evidence="3">The sequence shown here is derived from an EMBL/GenBank/DDBJ whole genome shotgun (WGS) entry which is preliminary data.</text>
</comment>
<dbReference type="InterPro" id="IPR000120">
    <property type="entry name" value="Amidase"/>
</dbReference>
<feature type="region of interest" description="Disordered" evidence="1">
    <location>
        <begin position="45"/>
        <end position="71"/>
    </location>
</feature>
<dbReference type="Gene3D" id="3.90.1300.10">
    <property type="entry name" value="Amidase signature (AS) domain"/>
    <property type="match status" value="1"/>
</dbReference>
<dbReference type="RefSeq" id="WP_106215725.1">
    <property type="nucleotide sequence ID" value="NZ_PVZF01000038.1"/>
</dbReference>
<dbReference type="OrthoDB" id="182039at2"/>
<sequence length="522" mass="55625">MTIQDPTLEDLRPIADRHFAAMDDDELSVMQEIISSTLDAHRLLDGMDDSAPTDVANRDAGRPASPEENPHRGWVWRCDLTADALTSSHLAGKTVAIKDNVAVAGLPMKVGTRLLEGFIPDEDATIVTRVLAAGGNITGKAACEHMSFSGSSFTADTGAILNPHNLNRSAGGSSSGSAALVAAGDVDIASGGDQSGSIRIPASFCGVYGFKPSYGLVSATGAAPIEVTVDHLGALASTVSDIARFMDAVAGEDPMDPRQLSGWSGRSRPESFLGSLTGDVRGLRVGIIDEGFAWDHSEQDVDDAVVEAAAHFTQLGATVERMSLPMHRIGMHINTAIQMEGAYTTMLRGNLAGSGWKGRYPRRLMEAIGAAKHTRSDEMSDMMKELVLIGEYLTDRYHGSYYAKAQNLALQLTTAYDAAFQQYDVLITPSTPVKATEIPDKDVPRLERFGRLLNMVNNTSPTCVTGNPSISVPCATSSGLPVGMMITGRRGDDTTVLRVADAFERTGIYGPVQVNRRQHASV</sequence>
<evidence type="ECO:0000313" key="4">
    <source>
        <dbReference type="Proteomes" id="UP000238083"/>
    </source>
</evidence>
<accession>A0A2T0QMG1</accession>
<dbReference type="PANTHER" id="PTHR11895:SF170">
    <property type="entry name" value="AMIDASE"/>
    <property type="match status" value="1"/>
</dbReference>
<dbReference type="EMBL" id="PVZF01000038">
    <property type="protein sequence ID" value="PRY05679.1"/>
    <property type="molecule type" value="Genomic_DNA"/>
</dbReference>